<dbReference type="PANTHER" id="PTHR10867:SF44">
    <property type="entry name" value="NICOTINAMIDE N-METHYLTRANSFERASE ISOFORM X2"/>
    <property type="match status" value="1"/>
</dbReference>
<dbReference type="Proteomes" id="UP001295444">
    <property type="component" value="Chromosome 10"/>
</dbReference>
<keyword evidence="3" id="KW-0808">Transferase</keyword>
<dbReference type="InterPro" id="IPR000940">
    <property type="entry name" value="NNMT_TEMT_trans"/>
</dbReference>
<dbReference type="EMBL" id="OW240921">
    <property type="protein sequence ID" value="CAH2320318.1"/>
    <property type="molecule type" value="Genomic_DNA"/>
</dbReference>
<dbReference type="PANTHER" id="PTHR10867">
    <property type="entry name" value="NNMT/PNMT/TEMT FAMILY MEMBER"/>
    <property type="match status" value="1"/>
</dbReference>
<dbReference type="SUPFAM" id="SSF53335">
    <property type="entry name" value="S-adenosyl-L-methionine-dependent methyltransferases"/>
    <property type="match status" value="1"/>
</dbReference>
<evidence type="ECO:0000256" key="3">
    <source>
        <dbReference type="ARBA" id="ARBA00022679"/>
    </source>
</evidence>
<dbReference type="InterPro" id="IPR029063">
    <property type="entry name" value="SAM-dependent_MTases_sf"/>
</dbReference>
<dbReference type="GO" id="GO:0005829">
    <property type="term" value="C:cytosol"/>
    <property type="evidence" value="ECO:0007669"/>
    <property type="project" value="TreeGrafter"/>
</dbReference>
<evidence type="ECO:0000256" key="1">
    <source>
        <dbReference type="ARBA" id="ARBA00007996"/>
    </source>
</evidence>
<keyword evidence="4" id="KW-0949">S-adenosyl-L-methionine</keyword>
<dbReference type="Gene3D" id="3.40.50.150">
    <property type="entry name" value="Vaccinia Virus protein VP39"/>
    <property type="match status" value="1"/>
</dbReference>
<dbReference type="GO" id="GO:0032259">
    <property type="term" value="P:methylation"/>
    <property type="evidence" value="ECO:0007669"/>
    <property type="project" value="UniProtKB-KW"/>
</dbReference>
<organism evidence="5 6">
    <name type="scientific">Pelobates cultripes</name>
    <name type="common">Western spadefoot toad</name>
    <dbReference type="NCBI Taxonomy" id="61616"/>
    <lineage>
        <taxon>Eukaryota</taxon>
        <taxon>Metazoa</taxon>
        <taxon>Chordata</taxon>
        <taxon>Craniata</taxon>
        <taxon>Vertebrata</taxon>
        <taxon>Euteleostomi</taxon>
        <taxon>Amphibia</taxon>
        <taxon>Batrachia</taxon>
        <taxon>Anura</taxon>
        <taxon>Pelobatoidea</taxon>
        <taxon>Pelobatidae</taxon>
        <taxon>Pelobates</taxon>
    </lineage>
</organism>
<gene>
    <name evidence="5" type="ORF">PECUL_23A044645</name>
</gene>
<evidence type="ECO:0000313" key="6">
    <source>
        <dbReference type="Proteomes" id="UP001295444"/>
    </source>
</evidence>
<evidence type="ECO:0000256" key="2">
    <source>
        <dbReference type="ARBA" id="ARBA00022603"/>
    </source>
</evidence>
<keyword evidence="2" id="KW-0489">Methyltransferase</keyword>
<comment type="similarity">
    <text evidence="1">Belongs to the class I-like SAM-binding methyltransferase superfamily. NNMT/PNMT/TEMT family.</text>
</comment>
<dbReference type="PROSITE" id="PS51681">
    <property type="entry name" value="SAM_MT_NNMT_PNMT_TEMT"/>
    <property type="match status" value="1"/>
</dbReference>
<sequence length="120" mass="13809">MDPSSHKFYHKDHVDANKLYDTYTGAGADKKHTDELLFFPMKLIFSEVKSGRLRGSTLIDHSVGPVIFHLLPLCKYFKDITILELNEHCVKVLQKWLNKEEDALDWSHAAKIVAELEGNR</sequence>
<evidence type="ECO:0000313" key="5">
    <source>
        <dbReference type="EMBL" id="CAH2320318.1"/>
    </source>
</evidence>
<name>A0AAD1TCP3_PELCU</name>
<proteinExistence type="inferred from homology"/>
<dbReference type="Pfam" id="PF01234">
    <property type="entry name" value="NNMT_PNMT_TEMT"/>
    <property type="match status" value="1"/>
</dbReference>
<dbReference type="GO" id="GO:0008170">
    <property type="term" value="F:N-methyltransferase activity"/>
    <property type="evidence" value="ECO:0007669"/>
    <property type="project" value="TreeGrafter"/>
</dbReference>
<protein>
    <submittedName>
        <fullName evidence="5">Nicotinamide N-methyltransferase-like</fullName>
    </submittedName>
</protein>
<accession>A0AAD1TCP3</accession>
<reference evidence="5" key="1">
    <citation type="submission" date="2022-03" db="EMBL/GenBank/DDBJ databases">
        <authorList>
            <person name="Alioto T."/>
            <person name="Alioto T."/>
            <person name="Gomez Garrido J."/>
        </authorList>
    </citation>
    <scope>NUCLEOTIDE SEQUENCE</scope>
</reference>
<dbReference type="AlphaFoldDB" id="A0AAD1TCP3"/>
<keyword evidence="6" id="KW-1185">Reference proteome</keyword>
<evidence type="ECO:0000256" key="4">
    <source>
        <dbReference type="ARBA" id="ARBA00022691"/>
    </source>
</evidence>